<dbReference type="EMBL" id="HBEL01030321">
    <property type="protein sequence ID" value="CAD8417994.1"/>
    <property type="molecule type" value="Transcribed_RNA"/>
</dbReference>
<dbReference type="AlphaFoldDB" id="A0A7S0CBP3"/>
<dbReference type="Gene3D" id="1.20.1530.20">
    <property type="match status" value="1"/>
</dbReference>
<evidence type="ECO:0008006" key="3">
    <source>
        <dbReference type="Google" id="ProtNLM"/>
    </source>
</evidence>
<evidence type="ECO:0000313" key="2">
    <source>
        <dbReference type="EMBL" id="CAD8417994.1"/>
    </source>
</evidence>
<name>A0A7S0CBP3_9STRA</name>
<accession>A0A7S0CBP3</accession>
<protein>
    <recommendedName>
        <fullName evidence="3">Sodium/bile acid cotransporter 7</fullName>
    </recommendedName>
</protein>
<feature type="transmembrane region" description="Helical" evidence="1">
    <location>
        <begin position="31"/>
        <end position="52"/>
    </location>
</feature>
<keyword evidence="1" id="KW-1133">Transmembrane helix</keyword>
<dbReference type="GO" id="GO:0005886">
    <property type="term" value="C:plasma membrane"/>
    <property type="evidence" value="ECO:0007669"/>
    <property type="project" value="TreeGrafter"/>
</dbReference>
<sequence>MICSCLPLTINMVLVLTKSSGGDEAAAVFNAAAGNMIGVFLTPFLILMYLGVDSTSDKGEDPVSLGQMFLKLGCRVVLPVLVGQLLQKKVPTVTEFVKTYKPYFKQTQEYMLVFIVYTVFCKTFRDPDATSASDAVLMIVLQLVLLLFTMTLAWFTLALLFPDQPKLRVMGLYGCTHKTVAMGVPLINAIYESNSNVGLYTLPLLIWHPMQLVLGTALAPKLVRFVEREEKRLGQPLQTESI</sequence>
<feature type="transmembrane region" description="Helical" evidence="1">
    <location>
        <begin position="136"/>
        <end position="161"/>
    </location>
</feature>
<dbReference type="PANTHER" id="PTHR18640">
    <property type="entry name" value="SOLUTE CARRIER FAMILY 10 MEMBER 7"/>
    <property type="match status" value="1"/>
</dbReference>
<dbReference type="InterPro" id="IPR016833">
    <property type="entry name" value="Put_Na-Bile_cotransptr"/>
</dbReference>
<gene>
    <name evidence="2" type="ORF">PINE0816_LOCUS14129</name>
</gene>
<proteinExistence type="predicted"/>
<keyword evidence="1" id="KW-0812">Transmembrane</keyword>
<dbReference type="Pfam" id="PF13593">
    <property type="entry name" value="SBF_like"/>
    <property type="match status" value="1"/>
</dbReference>
<evidence type="ECO:0000256" key="1">
    <source>
        <dbReference type="SAM" id="Phobius"/>
    </source>
</evidence>
<reference evidence="2" key="1">
    <citation type="submission" date="2021-01" db="EMBL/GenBank/DDBJ databases">
        <authorList>
            <person name="Corre E."/>
            <person name="Pelletier E."/>
            <person name="Niang G."/>
            <person name="Scheremetjew M."/>
            <person name="Finn R."/>
            <person name="Kale V."/>
            <person name="Holt S."/>
            <person name="Cochrane G."/>
            <person name="Meng A."/>
            <person name="Brown T."/>
            <person name="Cohen L."/>
        </authorList>
    </citation>
    <scope>NUCLEOTIDE SEQUENCE</scope>
    <source>
        <strain evidence="2">CCAP1064/1</strain>
    </source>
</reference>
<dbReference type="PANTHER" id="PTHR18640:SF5">
    <property type="entry name" value="SODIUM_BILE ACID COTRANSPORTER 7"/>
    <property type="match status" value="1"/>
</dbReference>
<organism evidence="2">
    <name type="scientific">Proboscia inermis</name>
    <dbReference type="NCBI Taxonomy" id="420281"/>
    <lineage>
        <taxon>Eukaryota</taxon>
        <taxon>Sar</taxon>
        <taxon>Stramenopiles</taxon>
        <taxon>Ochrophyta</taxon>
        <taxon>Bacillariophyta</taxon>
        <taxon>Coscinodiscophyceae</taxon>
        <taxon>Rhizosoleniophycidae</taxon>
        <taxon>Rhizosoleniales</taxon>
        <taxon>Rhizosoleniaceae</taxon>
        <taxon>Proboscia</taxon>
    </lineage>
</organism>
<dbReference type="InterPro" id="IPR038770">
    <property type="entry name" value="Na+/solute_symporter_sf"/>
</dbReference>
<keyword evidence="1" id="KW-0472">Membrane</keyword>